<dbReference type="Pfam" id="PF16105">
    <property type="entry name" value="DUF4823"/>
    <property type="match status" value="1"/>
</dbReference>
<gene>
    <name evidence="1" type="ORF">GXW71_34155</name>
</gene>
<dbReference type="PROSITE" id="PS51257">
    <property type="entry name" value="PROKAR_LIPOPROTEIN"/>
    <property type="match status" value="1"/>
</dbReference>
<organism evidence="1 2">
    <name type="scientific">Plastoroseomonas hellenica</name>
    <dbReference type="NCBI Taxonomy" id="2687306"/>
    <lineage>
        <taxon>Bacteria</taxon>
        <taxon>Pseudomonadati</taxon>
        <taxon>Pseudomonadota</taxon>
        <taxon>Alphaproteobacteria</taxon>
        <taxon>Acetobacterales</taxon>
        <taxon>Acetobacteraceae</taxon>
        <taxon>Plastoroseomonas</taxon>
    </lineage>
</organism>
<sequence>MQRRYLSLGLLGLASCNAWQVTQDPAAAGVIPRRGDIYIVRPVDGRFRNTAYPGSGDAVVRALLDGLRLHLPFDRVTAGFVPEEPQAALASARLRRAAYMITPGITYWVDRPAHAAFGPDGMAVQLDLAAIATGASIDRRTISVRSRTMIATTAHAWELLPEPIAAYAASITGQSDLT</sequence>
<protein>
    <submittedName>
        <fullName evidence="1">DUF4823 domain-containing protein</fullName>
    </submittedName>
</protein>
<proteinExistence type="predicted"/>
<name>A0ABS5FA53_9PROT</name>
<comment type="caution">
    <text evidence="1">The sequence shown here is derived from an EMBL/GenBank/DDBJ whole genome shotgun (WGS) entry which is preliminary data.</text>
</comment>
<dbReference type="Proteomes" id="UP001196870">
    <property type="component" value="Unassembled WGS sequence"/>
</dbReference>
<keyword evidence="2" id="KW-1185">Reference proteome</keyword>
<dbReference type="RefSeq" id="WP_211858470.1">
    <property type="nucleotide sequence ID" value="NZ_JAAGBB010000115.1"/>
</dbReference>
<reference evidence="2" key="1">
    <citation type="journal article" date="2021" name="Syst. Appl. Microbiol.">
        <title>Roseomonas hellenica sp. nov., isolated from roots of wild-growing Alkanna tinctoria.</title>
        <authorList>
            <person name="Rat A."/>
            <person name="Naranjo H.D."/>
            <person name="Lebbe L."/>
            <person name="Cnockaert M."/>
            <person name="Krigas N."/>
            <person name="Grigoriadou K."/>
            <person name="Maloupa E."/>
            <person name="Willems A."/>
        </authorList>
    </citation>
    <scope>NUCLEOTIDE SEQUENCE [LARGE SCALE GENOMIC DNA]</scope>
    <source>
        <strain evidence="2">LMG 31523</strain>
    </source>
</reference>
<evidence type="ECO:0000313" key="1">
    <source>
        <dbReference type="EMBL" id="MBR0669437.1"/>
    </source>
</evidence>
<evidence type="ECO:0000313" key="2">
    <source>
        <dbReference type="Proteomes" id="UP001196870"/>
    </source>
</evidence>
<dbReference type="EMBL" id="JAAGBB010000115">
    <property type="protein sequence ID" value="MBR0669437.1"/>
    <property type="molecule type" value="Genomic_DNA"/>
</dbReference>
<dbReference type="InterPro" id="IPR032248">
    <property type="entry name" value="DUF4823"/>
</dbReference>
<accession>A0ABS5FA53</accession>